<sequence>MGYRSFVRKGARGLKRGASRYRSYQSGARTHKTDRNSDHPAVKGFRTIAGMSRKARRREELGKRKAHLSKAGQVKNTTEGVEGAVHNDLQCLNVNFALGHAKPPKGLGKWNYKHEYGVCLFADLPMKTGVQGQASLWTTCGVQNFIGAPTANNNSFEWSGNPFDLNPYQYTTGGVIQAASTDKNHIQTDVVRMNSIKGEMNFTNLTVETNRLDVYFMICSSNHNLTVTQAWDTILTSEALNQSAGSAATIVNGAVVAGYVNPSSPFSGGSINSYGEEFTKYYRSMRKFWKIKKKLTLCLSSGQTKRLRYNIPINKVLHKEVLIAMNSTGIQKVKGLTMECFVISRGSPVKVFDTAGTTMSPALLEYGFTNLAQYQFQACKGAAERLSFNRQFEGFVQEATAGASEAFLNGADIIDSAVIATDVLTTVAAAMV</sequence>
<dbReference type="EMBL" id="KM821759">
    <property type="protein sequence ID" value="AJD07540.1"/>
    <property type="molecule type" value="Genomic_DNA"/>
</dbReference>
<feature type="compositionally biased region" description="Basic residues" evidence="1">
    <location>
        <begin position="1"/>
        <end position="19"/>
    </location>
</feature>
<feature type="compositionally biased region" description="Basic and acidic residues" evidence="1">
    <location>
        <begin position="31"/>
        <end position="41"/>
    </location>
</feature>
<dbReference type="Proteomes" id="UP000201198">
    <property type="component" value="Segment"/>
</dbReference>
<evidence type="ECO:0000256" key="1">
    <source>
        <dbReference type="SAM" id="MobiDB-lite"/>
    </source>
</evidence>
<dbReference type="RefSeq" id="YP_009116912.1">
    <property type="nucleotide sequence ID" value="NC_026267.1"/>
</dbReference>
<feature type="region of interest" description="Disordered" evidence="1">
    <location>
        <begin position="1"/>
        <end position="70"/>
    </location>
</feature>
<proteinExistence type="predicted"/>
<reference evidence="2 3" key="1">
    <citation type="journal article" date="2015" name="Infect. Genet. Evol.">
        <title>Characterisation of a diverse range of circular replication-associated protein encoding DNA viruses recovered from a sewage treatment oxidation pond.</title>
        <authorList>
            <person name="Kraberger S."/>
            <person name="Arguello-Astorga G.R."/>
            <person name="Greenfield L.G."/>
            <person name="Galilee C."/>
            <person name="Law D."/>
            <person name="Martin D.P."/>
            <person name="Varsani A."/>
        </authorList>
    </citation>
    <scope>NUCLEOTIDE SEQUENCE [LARGE SCALE GENOMIC DNA]</scope>
    <source>
        <strain evidence="2">SaCV-24_NZ-BS4091-2012</strain>
    </source>
</reference>
<protein>
    <submittedName>
        <fullName evidence="2">Putative capsid protein</fullName>
    </submittedName>
</protein>
<evidence type="ECO:0000313" key="3">
    <source>
        <dbReference type="Proteomes" id="UP000201198"/>
    </source>
</evidence>
<dbReference type="KEGG" id="vg:22974368"/>
<name>A0A0B4UI46_9VIRU</name>
<keyword evidence="3" id="KW-1185">Reference proteome</keyword>
<evidence type="ECO:0000313" key="2">
    <source>
        <dbReference type="EMBL" id="AJD07540.1"/>
    </source>
</evidence>
<organism evidence="2 3">
    <name type="scientific">Sewage-associated circular DNA virus-24</name>
    <dbReference type="NCBI Taxonomy" id="1592091"/>
    <lineage>
        <taxon>Viruses</taxon>
        <taxon>Monodnaviria</taxon>
        <taxon>Shotokuvirae</taxon>
        <taxon>Cressdnaviricota</taxon>
        <taxon>Arfiviricetes</taxon>
        <taxon>Saturnivirales</taxon>
        <taxon>Kanorauviridae</taxon>
        <taxon>Chinseivirus</taxon>
        <taxon>Chinseivirus sewoxi</taxon>
    </lineage>
</organism>
<dbReference type="GeneID" id="22974368"/>
<accession>A0A0B4UI46</accession>